<dbReference type="Proteomes" id="UP000799436">
    <property type="component" value="Unassembled WGS sequence"/>
</dbReference>
<protein>
    <submittedName>
        <fullName evidence="4">DUF1593-domain-containing protein</fullName>
    </submittedName>
</protein>
<sequence>MAHRTALLLSLAFASLLTQAQKCAPAITLDKKPQVFVMSDISNEPDDAMSFVRLLVHSDLYNITGMVAVTSYWQNSSVYPDQILNLTTAYGKVVDNLNVHSAGELPTAEYLASTVHAGQPVYGTAALGTSNLSSGATRLIAVVDAMPDDEILHIQAWGGMNMLGEALFHIQHSRVPHEIDRFLRKLRIYAISDQDNVGQWLRTTFPSIPYIVSLHGWNEYGMAAWTGMSGEKYYNFDHGGPDTSLVSDAYIKRNFQLGPLGSLYPNIAVIMEGDSPSLLHTIQNGLNGGPFDHPEWGGWGGRYKLLDVTRQTMVYSDARDEVAGLINKQTFTSSQASIWRWRQAYQDEMSARIQWTLEGNYSRGSHAPVVSINGSCGSEPLVIDDIHPSESITLDASGTYDPDAHLTARGPLQLKWMQYREPSATQSKVDAEVPWLGFTLEDDNRMARFVMPNETMACQYPTQYQDARFRREECQEYHVILEVLGSGTPPIHRYKRVVLKVQPPPGGRSLNGRRKRDEL</sequence>
<dbReference type="InterPro" id="IPR048527">
    <property type="entry name" value="Sde182_C"/>
</dbReference>
<dbReference type="Pfam" id="PF07632">
    <property type="entry name" value="Sde182_NH-like"/>
    <property type="match status" value="1"/>
</dbReference>
<dbReference type="GO" id="GO:0016799">
    <property type="term" value="F:hydrolase activity, hydrolyzing N-glycosyl compounds"/>
    <property type="evidence" value="ECO:0007669"/>
    <property type="project" value="InterPro"/>
</dbReference>
<evidence type="ECO:0000259" key="3">
    <source>
        <dbReference type="Pfam" id="PF21027"/>
    </source>
</evidence>
<dbReference type="OrthoDB" id="3592035at2759"/>
<feature type="chain" id="PRO_5026029156" evidence="1">
    <location>
        <begin position="21"/>
        <end position="519"/>
    </location>
</feature>
<reference evidence="4" key="1">
    <citation type="journal article" date="2020" name="Stud. Mycol.">
        <title>101 Dothideomycetes genomes: a test case for predicting lifestyles and emergence of pathogens.</title>
        <authorList>
            <person name="Haridas S."/>
            <person name="Albert R."/>
            <person name="Binder M."/>
            <person name="Bloem J."/>
            <person name="Labutti K."/>
            <person name="Salamov A."/>
            <person name="Andreopoulos B."/>
            <person name="Baker S."/>
            <person name="Barry K."/>
            <person name="Bills G."/>
            <person name="Bluhm B."/>
            <person name="Cannon C."/>
            <person name="Castanera R."/>
            <person name="Culley D."/>
            <person name="Daum C."/>
            <person name="Ezra D."/>
            <person name="Gonzalez J."/>
            <person name="Henrissat B."/>
            <person name="Kuo A."/>
            <person name="Liang C."/>
            <person name="Lipzen A."/>
            <person name="Lutzoni F."/>
            <person name="Magnuson J."/>
            <person name="Mondo S."/>
            <person name="Nolan M."/>
            <person name="Ohm R."/>
            <person name="Pangilinan J."/>
            <person name="Park H.-J."/>
            <person name="Ramirez L."/>
            <person name="Alfaro M."/>
            <person name="Sun H."/>
            <person name="Tritt A."/>
            <person name="Yoshinaga Y."/>
            <person name="Zwiers L.-H."/>
            <person name="Turgeon B."/>
            <person name="Goodwin S."/>
            <person name="Spatafora J."/>
            <person name="Crous P."/>
            <person name="Grigoriev I."/>
        </authorList>
    </citation>
    <scope>NUCLEOTIDE SEQUENCE</scope>
    <source>
        <strain evidence="4">CBS 116005</strain>
    </source>
</reference>
<organism evidence="4 5">
    <name type="scientific">Teratosphaeria nubilosa</name>
    <dbReference type="NCBI Taxonomy" id="161662"/>
    <lineage>
        <taxon>Eukaryota</taxon>
        <taxon>Fungi</taxon>
        <taxon>Dikarya</taxon>
        <taxon>Ascomycota</taxon>
        <taxon>Pezizomycotina</taxon>
        <taxon>Dothideomycetes</taxon>
        <taxon>Dothideomycetidae</taxon>
        <taxon>Mycosphaerellales</taxon>
        <taxon>Teratosphaeriaceae</taxon>
        <taxon>Teratosphaeria</taxon>
    </lineage>
</organism>
<evidence type="ECO:0000256" key="1">
    <source>
        <dbReference type="SAM" id="SignalP"/>
    </source>
</evidence>
<dbReference type="Gene3D" id="2.60.40.10">
    <property type="entry name" value="Immunoglobulins"/>
    <property type="match status" value="1"/>
</dbReference>
<keyword evidence="1" id="KW-0732">Signal</keyword>
<feature type="domain" description="Cellulose-binding Sde182 C-terminal" evidence="3">
    <location>
        <begin position="392"/>
        <end position="501"/>
    </location>
</feature>
<name>A0A6G1LHV3_9PEZI</name>
<feature type="domain" description="Cellulose-binding Sde182 nucleoside hydrolase-like" evidence="2">
    <location>
        <begin position="35"/>
        <end position="303"/>
    </location>
</feature>
<dbReference type="InterPro" id="IPR011483">
    <property type="entry name" value="Sde182_NH-like"/>
</dbReference>
<accession>A0A6G1LHV3</accession>
<dbReference type="InterPro" id="IPR036452">
    <property type="entry name" value="Ribo_hydro-like"/>
</dbReference>
<dbReference type="AlphaFoldDB" id="A0A6G1LHV3"/>
<keyword evidence="5" id="KW-1185">Reference proteome</keyword>
<dbReference type="EMBL" id="ML995815">
    <property type="protein sequence ID" value="KAF2772436.1"/>
    <property type="molecule type" value="Genomic_DNA"/>
</dbReference>
<evidence type="ECO:0000313" key="4">
    <source>
        <dbReference type="EMBL" id="KAF2772436.1"/>
    </source>
</evidence>
<evidence type="ECO:0000259" key="2">
    <source>
        <dbReference type="Pfam" id="PF07632"/>
    </source>
</evidence>
<gene>
    <name evidence="4" type="ORF">EJ03DRAFT_204087</name>
</gene>
<feature type="signal peptide" evidence="1">
    <location>
        <begin position="1"/>
        <end position="20"/>
    </location>
</feature>
<evidence type="ECO:0000313" key="5">
    <source>
        <dbReference type="Proteomes" id="UP000799436"/>
    </source>
</evidence>
<dbReference type="Pfam" id="PF21027">
    <property type="entry name" value="Sde0182_C"/>
    <property type="match status" value="1"/>
</dbReference>
<proteinExistence type="predicted"/>
<dbReference type="InterPro" id="IPR013783">
    <property type="entry name" value="Ig-like_fold"/>
</dbReference>
<dbReference type="Gene3D" id="3.90.245.10">
    <property type="entry name" value="Ribonucleoside hydrolase-like"/>
    <property type="match status" value="1"/>
</dbReference>